<accession>A0ABW3UN89</accession>
<dbReference type="InterPro" id="IPR028161">
    <property type="entry name" value="Met8-like"/>
</dbReference>
<keyword evidence="4" id="KW-0520">NAD</keyword>
<feature type="domain" description="Siroheme synthase central" evidence="7">
    <location>
        <begin position="125"/>
        <end position="151"/>
    </location>
</feature>
<gene>
    <name evidence="8" type="ORF">ACFQ4B_19990</name>
</gene>
<keyword evidence="3" id="KW-0560">Oxidoreductase</keyword>
<evidence type="ECO:0000256" key="4">
    <source>
        <dbReference type="ARBA" id="ARBA00023027"/>
    </source>
</evidence>
<evidence type="ECO:0000256" key="6">
    <source>
        <dbReference type="ARBA" id="ARBA00047561"/>
    </source>
</evidence>
<dbReference type="InterPro" id="IPR042518">
    <property type="entry name" value="SirC_C"/>
</dbReference>
<comment type="catalytic activity">
    <reaction evidence="6">
        <text>precorrin-2 + NAD(+) = sirohydrochlorin + NADH + 2 H(+)</text>
        <dbReference type="Rhea" id="RHEA:15613"/>
        <dbReference type="ChEBI" id="CHEBI:15378"/>
        <dbReference type="ChEBI" id="CHEBI:57540"/>
        <dbReference type="ChEBI" id="CHEBI:57945"/>
        <dbReference type="ChEBI" id="CHEBI:58351"/>
        <dbReference type="ChEBI" id="CHEBI:58827"/>
        <dbReference type="EC" id="1.3.1.76"/>
    </reaction>
</comment>
<dbReference type="InterPro" id="IPR006367">
    <property type="entry name" value="Sirohaem_synthase_N"/>
</dbReference>
<keyword evidence="9" id="KW-1185">Reference proteome</keyword>
<dbReference type="Pfam" id="PF13241">
    <property type="entry name" value="NAD_binding_7"/>
    <property type="match status" value="1"/>
</dbReference>
<dbReference type="SUPFAM" id="SSF75615">
    <property type="entry name" value="Siroheme synthase middle domains-like"/>
    <property type="match status" value="1"/>
</dbReference>
<evidence type="ECO:0000256" key="1">
    <source>
        <dbReference type="ARBA" id="ARBA00005010"/>
    </source>
</evidence>
<reference evidence="9" key="1">
    <citation type="journal article" date="2019" name="Int. J. Syst. Evol. Microbiol.">
        <title>The Global Catalogue of Microorganisms (GCM) 10K type strain sequencing project: providing services to taxonomists for standard genome sequencing and annotation.</title>
        <authorList>
            <consortium name="The Broad Institute Genomics Platform"/>
            <consortium name="The Broad Institute Genome Sequencing Center for Infectious Disease"/>
            <person name="Wu L."/>
            <person name="Ma J."/>
        </authorList>
    </citation>
    <scope>NUCLEOTIDE SEQUENCE [LARGE SCALE GENOMIC DNA]</scope>
    <source>
        <strain evidence="9">CCUG 53270</strain>
    </source>
</reference>
<dbReference type="InterPro" id="IPR028281">
    <property type="entry name" value="Sirohaem_synthase_central"/>
</dbReference>
<evidence type="ECO:0000259" key="7">
    <source>
        <dbReference type="Pfam" id="PF14824"/>
    </source>
</evidence>
<sequence length="240" mass="26627">MKRRKTYYPLMLQAEDKPCVIIGGGSVAERKAEALLEAGARVTVISPSCTPRLEGWAQDGTINHIPSTYHPGMQELANALLVFAATNRSEVNAAIRMEAEAMGKLVNVADDSEGSGFIVPATVRRGRLLIAVSTAGASPAAARKVKQQLEETFGDEYEAYLDLLQELRVFVQSIVEDTAVRQQWFRHMLEWELLPLIRSGRLEPPDRLNLMEIIHKDPTTEGMERVKDWLQSRLPSTGGT</sequence>
<evidence type="ECO:0000256" key="2">
    <source>
        <dbReference type="ARBA" id="ARBA00012400"/>
    </source>
</evidence>
<evidence type="ECO:0000313" key="9">
    <source>
        <dbReference type="Proteomes" id="UP001597180"/>
    </source>
</evidence>
<organism evidence="8 9">
    <name type="scientific">Paenibacillus vulneris</name>
    <dbReference type="NCBI Taxonomy" id="1133364"/>
    <lineage>
        <taxon>Bacteria</taxon>
        <taxon>Bacillati</taxon>
        <taxon>Bacillota</taxon>
        <taxon>Bacilli</taxon>
        <taxon>Bacillales</taxon>
        <taxon>Paenibacillaceae</taxon>
        <taxon>Paenibacillus</taxon>
    </lineage>
</organism>
<dbReference type="RefSeq" id="WP_079910009.1">
    <property type="nucleotide sequence ID" value="NZ_BAABJG010000008.1"/>
</dbReference>
<dbReference type="Pfam" id="PF14824">
    <property type="entry name" value="Sirohm_synth_M"/>
    <property type="match status" value="1"/>
</dbReference>
<dbReference type="NCBIfam" id="TIGR01470">
    <property type="entry name" value="cysG_Nterm"/>
    <property type="match status" value="1"/>
</dbReference>
<evidence type="ECO:0000313" key="8">
    <source>
        <dbReference type="EMBL" id="MFD1222408.1"/>
    </source>
</evidence>
<dbReference type="EMBL" id="JBHTLU010000024">
    <property type="protein sequence ID" value="MFD1222408.1"/>
    <property type="molecule type" value="Genomic_DNA"/>
</dbReference>
<dbReference type="Gene3D" id="1.10.8.610">
    <property type="entry name" value="SirC, precorrin-2 dehydrogenase, C-terminal helical domain-like"/>
    <property type="match status" value="1"/>
</dbReference>
<protein>
    <recommendedName>
        <fullName evidence="2">precorrin-2 dehydrogenase</fullName>
        <ecNumber evidence="2">1.3.1.76</ecNumber>
    </recommendedName>
</protein>
<dbReference type="SUPFAM" id="SSF51735">
    <property type="entry name" value="NAD(P)-binding Rossmann-fold domains"/>
    <property type="match status" value="1"/>
</dbReference>
<name>A0ABW3UN89_9BACL</name>
<evidence type="ECO:0000256" key="3">
    <source>
        <dbReference type="ARBA" id="ARBA00023002"/>
    </source>
</evidence>
<dbReference type="PANTHER" id="PTHR35330:SF1">
    <property type="entry name" value="SIROHEME BIOSYNTHESIS PROTEIN MET8"/>
    <property type="match status" value="1"/>
</dbReference>
<keyword evidence="5" id="KW-0627">Porphyrin biosynthesis</keyword>
<dbReference type="InterPro" id="IPR036291">
    <property type="entry name" value="NAD(P)-bd_dom_sf"/>
</dbReference>
<evidence type="ECO:0000256" key="5">
    <source>
        <dbReference type="ARBA" id="ARBA00023244"/>
    </source>
</evidence>
<comment type="caution">
    <text evidence="8">The sequence shown here is derived from an EMBL/GenBank/DDBJ whole genome shotgun (WGS) entry which is preliminary data.</text>
</comment>
<dbReference type="EC" id="1.3.1.76" evidence="2"/>
<dbReference type="Proteomes" id="UP001597180">
    <property type="component" value="Unassembled WGS sequence"/>
</dbReference>
<dbReference type="PANTHER" id="PTHR35330">
    <property type="entry name" value="SIROHEME BIOSYNTHESIS PROTEIN MET8"/>
    <property type="match status" value="1"/>
</dbReference>
<comment type="pathway">
    <text evidence="1">Porphyrin-containing compound metabolism; siroheme biosynthesis; sirohydrochlorin from precorrin-2: step 1/1.</text>
</comment>
<proteinExistence type="predicted"/>
<dbReference type="Gene3D" id="3.40.50.720">
    <property type="entry name" value="NAD(P)-binding Rossmann-like Domain"/>
    <property type="match status" value="1"/>
</dbReference>